<keyword evidence="2" id="KW-1133">Transmembrane helix</keyword>
<sequence length="169" mass="17427">MVDGEDDPTGTPSHRRGAPRRRGRVVVAVVAVVAVAVAAGALAFSRRGGPDPQDLLAAHDVTDEVLGQAAWRERVRLVLPTQDHPPARIRVYVSCTGRDVARVYLDGTWSGGVPCGSTTAGEGVASVTIGDPVDLGVEHVVEVEAAPDAAIAVTVAVPREDVAGTIVQG</sequence>
<keyword evidence="2" id="KW-0472">Membrane</keyword>
<feature type="transmembrane region" description="Helical" evidence="2">
    <location>
        <begin position="25"/>
        <end position="44"/>
    </location>
</feature>
<dbReference type="EMBL" id="BIMR01000184">
    <property type="protein sequence ID" value="GCE77206.1"/>
    <property type="molecule type" value="Genomic_DNA"/>
</dbReference>
<protein>
    <submittedName>
        <fullName evidence="3">Uncharacterized protein</fullName>
    </submittedName>
</protein>
<keyword evidence="4" id="KW-1185">Reference proteome</keyword>
<dbReference type="Proteomes" id="UP000289954">
    <property type="component" value="Unassembled WGS sequence"/>
</dbReference>
<reference evidence="3 4" key="1">
    <citation type="submission" date="2019-01" db="EMBL/GenBank/DDBJ databases">
        <title>Draft genome sequence of Cellulomonas takizawaensis strain TKZ-21.</title>
        <authorList>
            <person name="Yamamura H."/>
            <person name="Hayashi T."/>
            <person name="Hamada M."/>
            <person name="Serisawa Y."/>
            <person name="Matsuyama K."/>
            <person name="Nakagawa Y."/>
            <person name="Otoguro M."/>
            <person name="Yanagida F."/>
            <person name="Hayakawa M."/>
        </authorList>
    </citation>
    <scope>NUCLEOTIDE SEQUENCE [LARGE SCALE GENOMIC DNA]</scope>
    <source>
        <strain evidence="3 4">NBRC12680</strain>
    </source>
</reference>
<evidence type="ECO:0000313" key="3">
    <source>
        <dbReference type="EMBL" id="GCE77206.1"/>
    </source>
</evidence>
<evidence type="ECO:0000313" key="4">
    <source>
        <dbReference type="Proteomes" id="UP000289954"/>
    </source>
</evidence>
<accession>A0A402DT08</accession>
<evidence type="ECO:0000256" key="1">
    <source>
        <dbReference type="SAM" id="MobiDB-lite"/>
    </source>
</evidence>
<name>A0A402DT08_9CELL</name>
<dbReference type="AlphaFoldDB" id="A0A402DT08"/>
<feature type="region of interest" description="Disordered" evidence="1">
    <location>
        <begin position="1"/>
        <end position="20"/>
    </location>
</feature>
<organism evidence="3 4">
    <name type="scientific">Cellulomonas biazotea</name>
    <dbReference type="NCBI Taxonomy" id="1709"/>
    <lineage>
        <taxon>Bacteria</taxon>
        <taxon>Bacillati</taxon>
        <taxon>Actinomycetota</taxon>
        <taxon>Actinomycetes</taxon>
        <taxon>Micrococcales</taxon>
        <taxon>Cellulomonadaceae</taxon>
        <taxon>Cellulomonas</taxon>
    </lineage>
</organism>
<comment type="caution">
    <text evidence="3">The sequence shown here is derived from an EMBL/GenBank/DDBJ whole genome shotgun (WGS) entry which is preliminary data.</text>
</comment>
<proteinExistence type="predicted"/>
<evidence type="ECO:0000256" key="2">
    <source>
        <dbReference type="SAM" id="Phobius"/>
    </source>
</evidence>
<dbReference type="RefSeq" id="WP_130781808.1">
    <property type="nucleotide sequence ID" value="NZ_BIMR01000184.1"/>
</dbReference>
<dbReference type="OrthoDB" id="9988127at2"/>
<keyword evidence="2" id="KW-0812">Transmembrane</keyword>
<gene>
    <name evidence="3" type="ORF">CBZ_22620</name>
</gene>